<gene>
    <name evidence="4" type="ORF">SAMN02746066_01828</name>
</gene>
<dbReference type="SUPFAM" id="SSF56300">
    <property type="entry name" value="Metallo-dependent phosphatases"/>
    <property type="match status" value="1"/>
</dbReference>
<dbReference type="GO" id="GO:0046872">
    <property type="term" value="F:metal ion binding"/>
    <property type="evidence" value="ECO:0007669"/>
    <property type="project" value="InterPro"/>
</dbReference>
<dbReference type="Pfam" id="PF00149">
    <property type="entry name" value="Metallophos"/>
    <property type="match status" value="1"/>
</dbReference>
<protein>
    <submittedName>
        <fullName evidence="4">Purple acid Phosphatase, N-terminal domain</fullName>
    </submittedName>
</protein>
<evidence type="ECO:0000313" key="4">
    <source>
        <dbReference type="EMBL" id="SHM39388.1"/>
    </source>
</evidence>
<accession>A0A1M7IFL3</accession>
<evidence type="ECO:0000259" key="3">
    <source>
        <dbReference type="PROSITE" id="PS50853"/>
    </source>
</evidence>
<dbReference type="CDD" id="cd00063">
    <property type="entry name" value="FN3"/>
    <property type="match status" value="1"/>
</dbReference>
<evidence type="ECO:0000313" key="5">
    <source>
        <dbReference type="Proteomes" id="UP000184038"/>
    </source>
</evidence>
<reference evidence="4 5" key="1">
    <citation type="submission" date="2016-11" db="EMBL/GenBank/DDBJ databases">
        <authorList>
            <person name="Jaros S."/>
            <person name="Januszkiewicz K."/>
            <person name="Wedrychowicz H."/>
        </authorList>
    </citation>
    <scope>NUCLEOTIDE SEQUENCE [LARGE SCALE GENOMIC DNA]</scope>
    <source>
        <strain evidence="4 5">DSM 15930</strain>
    </source>
</reference>
<dbReference type="Proteomes" id="UP000184038">
    <property type="component" value="Unassembled WGS sequence"/>
</dbReference>
<dbReference type="Gene3D" id="3.60.21.10">
    <property type="match status" value="1"/>
</dbReference>
<organism evidence="4 5">
    <name type="scientific">Anaerosporobacter mobilis DSM 15930</name>
    <dbReference type="NCBI Taxonomy" id="1120996"/>
    <lineage>
        <taxon>Bacteria</taxon>
        <taxon>Bacillati</taxon>
        <taxon>Bacillota</taxon>
        <taxon>Clostridia</taxon>
        <taxon>Lachnospirales</taxon>
        <taxon>Lachnospiraceae</taxon>
        <taxon>Anaerosporobacter</taxon>
    </lineage>
</organism>
<evidence type="ECO:0000256" key="2">
    <source>
        <dbReference type="SAM" id="SignalP"/>
    </source>
</evidence>
<keyword evidence="1 2" id="KW-0732">Signal</keyword>
<dbReference type="InterPro" id="IPR036116">
    <property type="entry name" value="FN3_sf"/>
</dbReference>
<sequence>MKNSWKKRILAGSLALAMIPTNSMISFAKAAPDGKTVASDTEAGKKDGAWDKWEEEWNIIKNDWTQISLTPGKDESQLNFAWYTMSDRSANLQISTSADMKNAKEYVAKREKASVSKDGKQYYSNKVTALNLKENTTYYYRYEVDGVYTEPAAYTTKSTDKFSFIYVGDPQIGSSNEKKSSSKDVNTANKLAEFLQAQDDAVRNDAFNWSDTLNKAVEKTNNQASFIVSAGDQVQLTKGKSPQGKNFESEIEYAGYLSPKVLKSLPVAPTVGNHDADNANYTYHFNVPNKSDYGVNKATEDTTKVGGDYYFTYGSVLFMMLNTQNTNVAEHKNFIEETVKANKDCTWRIVTLHQDIYGSAEHSNEPEITNLRYQIVPILEDNDVDVVLTGHDHAYSRTQILKGGVKTFDASYDDDAFEEQLEIDMDAGEKPVTLTMAPGNITTDKATEDGLRYLEYLNQIMDAAAVQKVNKMNKNTVLNPDGILYMTASSSSGSKYYDLVPRQQTYIANRWQEDVPTYSVIDITPTSFTINTYRSDNNKAIDENFTIVKDDKTSITAPKAVTIKSVKSSKKATATVSFTKSTDKVSGYQITYSTNKNFKSSKNVVTTKTSYTIKSLSKGTLYIKVRPYTTVSGKNVYGKYSKVVKASVE</sequence>
<keyword evidence="5" id="KW-1185">Reference proteome</keyword>
<dbReference type="Gene3D" id="2.60.40.10">
    <property type="entry name" value="Immunoglobulins"/>
    <property type="match status" value="1"/>
</dbReference>
<dbReference type="PANTHER" id="PTHR22953">
    <property type="entry name" value="ACID PHOSPHATASE RELATED"/>
    <property type="match status" value="1"/>
</dbReference>
<proteinExistence type="predicted"/>
<feature type="signal peptide" evidence="2">
    <location>
        <begin position="1"/>
        <end position="30"/>
    </location>
</feature>
<feature type="chain" id="PRO_5009926909" evidence="2">
    <location>
        <begin position="31"/>
        <end position="649"/>
    </location>
</feature>
<dbReference type="SUPFAM" id="SSF49265">
    <property type="entry name" value="Fibronectin type III"/>
    <property type="match status" value="1"/>
</dbReference>
<dbReference type="InterPro" id="IPR029052">
    <property type="entry name" value="Metallo-depent_PP-like"/>
</dbReference>
<dbReference type="InterPro" id="IPR003961">
    <property type="entry name" value="FN3_dom"/>
</dbReference>
<dbReference type="RefSeq" id="WP_073286366.1">
    <property type="nucleotide sequence ID" value="NZ_FRCP01000009.1"/>
</dbReference>
<feature type="domain" description="Fibronectin type-III" evidence="3">
    <location>
        <begin position="557"/>
        <end position="649"/>
    </location>
</feature>
<dbReference type="AlphaFoldDB" id="A0A1M7IFL3"/>
<dbReference type="PROSITE" id="PS50853">
    <property type="entry name" value="FN3"/>
    <property type="match status" value="1"/>
</dbReference>
<dbReference type="Gene3D" id="2.60.40.380">
    <property type="entry name" value="Purple acid phosphatase-like, N-terminal"/>
    <property type="match status" value="1"/>
</dbReference>
<dbReference type="PANTHER" id="PTHR22953:SF153">
    <property type="entry name" value="PURPLE ACID PHOSPHATASE"/>
    <property type="match status" value="1"/>
</dbReference>
<dbReference type="Pfam" id="PF16656">
    <property type="entry name" value="Pur_ac_phosph_N"/>
    <property type="match status" value="1"/>
</dbReference>
<dbReference type="InterPro" id="IPR039331">
    <property type="entry name" value="PAPs-like"/>
</dbReference>
<name>A0A1M7IFL3_9FIRM</name>
<dbReference type="EMBL" id="FRCP01000009">
    <property type="protein sequence ID" value="SHM39388.1"/>
    <property type="molecule type" value="Genomic_DNA"/>
</dbReference>
<evidence type="ECO:0000256" key="1">
    <source>
        <dbReference type="ARBA" id="ARBA00022729"/>
    </source>
</evidence>
<dbReference type="InterPro" id="IPR013783">
    <property type="entry name" value="Ig-like_fold"/>
</dbReference>
<dbReference type="STRING" id="1120996.SAMN02746066_01828"/>
<dbReference type="GO" id="GO:0003993">
    <property type="term" value="F:acid phosphatase activity"/>
    <property type="evidence" value="ECO:0007669"/>
    <property type="project" value="InterPro"/>
</dbReference>
<dbReference type="InterPro" id="IPR004843">
    <property type="entry name" value="Calcineurin-like_PHP"/>
</dbReference>
<dbReference type="InterPro" id="IPR015914">
    <property type="entry name" value="PAPs_N"/>
</dbReference>